<dbReference type="InterPro" id="IPR014167">
    <property type="entry name" value="Tol-Pal_TolB"/>
</dbReference>
<dbReference type="Pfam" id="PF04052">
    <property type="entry name" value="TolB_N"/>
    <property type="match status" value="1"/>
</dbReference>
<dbReference type="GO" id="GO:0017038">
    <property type="term" value="P:protein import"/>
    <property type="evidence" value="ECO:0007669"/>
    <property type="project" value="InterPro"/>
</dbReference>
<evidence type="ECO:0000256" key="3">
    <source>
        <dbReference type="ARBA" id="ARBA00022729"/>
    </source>
</evidence>
<name>A0A9D1WEC5_9GAMM</name>
<reference evidence="8" key="1">
    <citation type="journal article" date="2021" name="PeerJ">
        <title>Extensive microbial diversity within the chicken gut microbiome revealed by metagenomics and culture.</title>
        <authorList>
            <person name="Gilroy R."/>
            <person name="Ravi A."/>
            <person name="Getino M."/>
            <person name="Pursley I."/>
            <person name="Horton D.L."/>
            <person name="Alikhan N.F."/>
            <person name="Baker D."/>
            <person name="Gharbi K."/>
            <person name="Hall N."/>
            <person name="Watson M."/>
            <person name="Adriaenssens E.M."/>
            <person name="Foster-Nyarko E."/>
            <person name="Jarju S."/>
            <person name="Secka A."/>
            <person name="Antonio M."/>
            <person name="Oren A."/>
            <person name="Chaudhuri R.R."/>
            <person name="La Ragione R."/>
            <person name="Hildebrand F."/>
            <person name="Pallen M.J."/>
        </authorList>
    </citation>
    <scope>NUCLEOTIDE SEQUENCE</scope>
    <source>
        <strain evidence="8">USASDec5-558</strain>
    </source>
</reference>
<dbReference type="Gene3D" id="3.40.50.10070">
    <property type="entry name" value="TolB, N-terminal domain"/>
    <property type="match status" value="1"/>
</dbReference>
<proteinExistence type="inferred from homology"/>
<evidence type="ECO:0000313" key="9">
    <source>
        <dbReference type="Proteomes" id="UP000886829"/>
    </source>
</evidence>
<gene>
    <name evidence="5 8" type="primary">tolB</name>
    <name evidence="8" type="ORF">H9850_09390</name>
</gene>
<feature type="region of interest" description="Disordered" evidence="6">
    <location>
        <begin position="413"/>
        <end position="432"/>
    </location>
</feature>
<sequence length="432" mass="47417" precursor="true">MRFFKVLGALLLSMCLVSGAHAALQIEITGGINEGRRVVVLPFRTTTQVPTDVSSIISADLMRSGKFTPLTYQQLPANVFANNQVNFAALASLGAEAVVSGEVTPNADGTFRVIYRLFGVQGANQGKLLTEPRQVSANAAQLRQAAHLVSDRTYELLTGQRGAFRTRIAYVVYRFGDRYPYQLMTADYDGYNETPVLRSTEPIMTPNWSPDNRHLVYVSFERRAPAIFVQDIFEQKRTKLASFKGLNSSPSWSPDGSKIAFTLSKDGQPEIYYYDLVASQLHRVTNNRAIDTEPYWGSDSNTLYFTSERGGRPQIYAVNLQSLEAQRVTFQGAMNLSARPIPGSDSLIVITRANGYRVARVDSDGGIYMLTTSSLDESPSVAPNGSMVIYSTVYQGRKGLALVSTDGRFKANLPSSTSGEISAPAWGPLPEK</sequence>
<dbReference type="InterPro" id="IPR011659">
    <property type="entry name" value="WD40"/>
</dbReference>
<feature type="signal peptide" evidence="5">
    <location>
        <begin position="1"/>
        <end position="22"/>
    </location>
</feature>
<keyword evidence="3 5" id="KW-0732">Signal</keyword>
<dbReference type="AlphaFoldDB" id="A0A9D1WEC5"/>
<dbReference type="NCBIfam" id="TIGR02800">
    <property type="entry name" value="propeller_TolB"/>
    <property type="match status" value="1"/>
</dbReference>
<keyword evidence="5" id="KW-0132">Cell division</keyword>
<comment type="function">
    <text evidence="5">Part of the Tol-Pal system, which plays a role in outer membrane invagination during cell division and is important for maintaining outer membrane integrity.</text>
</comment>
<dbReference type="SUPFAM" id="SSF52964">
    <property type="entry name" value="TolB, N-terminal domain"/>
    <property type="match status" value="1"/>
</dbReference>
<dbReference type="Gene3D" id="2.120.10.30">
    <property type="entry name" value="TolB, C-terminal domain"/>
    <property type="match status" value="1"/>
</dbReference>
<dbReference type="SUPFAM" id="SSF69304">
    <property type="entry name" value="Tricorn protease N-terminal domain"/>
    <property type="match status" value="1"/>
</dbReference>
<comment type="subunit">
    <text evidence="5">The Tol-Pal system is composed of five core proteins: the inner membrane proteins TolA, TolQ and TolR, the periplasmic protein TolB and the outer membrane protein Pal. They form a network linking the inner and outer membranes and the peptidoglycan layer.</text>
</comment>
<reference evidence="8" key="2">
    <citation type="submission" date="2021-04" db="EMBL/GenBank/DDBJ databases">
        <authorList>
            <person name="Gilroy R."/>
        </authorList>
    </citation>
    <scope>NUCLEOTIDE SEQUENCE</scope>
    <source>
        <strain evidence="8">USASDec5-558</strain>
    </source>
</reference>
<feature type="domain" description="TolB N-terminal" evidence="7">
    <location>
        <begin position="24"/>
        <end position="124"/>
    </location>
</feature>
<dbReference type="GO" id="GO:0051301">
    <property type="term" value="P:cell division"/>
    <property type="evidence" value="ECO:0007669"/>
    <property type="project" value="UniProtKB-UniRule"/>
</dbReference>
<evidence type="ECO:0000256" key="2">
    <source>
        <dbReference type="ARBA" id="ARBA00009820"/>
    </source>
</evidence>
<dbReference type="InterPro" id="IPR011042">
    <property type="entry name" value="6-blade_b-propeller_TolB-like"/>
</dbReference>
<evidence type="ECO:0000259" key="7">
    <source>
        <dbReference type="Pfam" id="PF04052"/>
    </source>
</evidence>
<protein>
    <recommendedName>
        <fullName evidence="5">Tol-Pal system protein TolB</fullName>
    </recommendedName>
</protein>
<comment type="caution">
    <text evidence="8">The sequence shown here is derived from an EMBL/GenBank/DDBJ whole genome shotgun (WGS) entry which is preliminary data.</text>
</comment>
<feature type="chain" id="PRO_5039771289" description="Tol-Pal system protein TolB" evidence="5">
    <location>
        <begin position="23"/>
        <end position="432"/>
    </location>
</feature>
<evidence type="ECO:0000256" key="4">
    <source>
        <dbReference type="ARBA" id="ARBA00022764"/>
    </source>
</evidence>
<keyword evidence="4 5" id="KW-0574">Periplasm</keyword>
<organism evidence="8 9">
    <name type="scientific">Candidatus Anaerobiospirillum pullistercoris</name>
    <dbReference type="NCBI Taxonomy" id="2838452"/>
    <lineage>
        <taxon>Bacteria</taxon>
        <taxon>Pseudomonadati</taxon>
        <taxon>Pseudomonadota</taxon>
        <taxon>Gammaproteobacteria</taxon>
        <taxon>Aeromonadales</taxon>
        <taxon>Succinivibrionaceae</taxon>
        <taxon>Anaerobiospirillum</taxon>
    </lineage>
</organism>
<dbReference type="PANTHER" id="PTHR36842">
    <property type="entry name" value="PROTEIN TOLB HOMOLOG"/>
    <property type="match status" value="1"/>
</dbReference>
<accession>A0A9D1WEC5</accession>
<dbReference type="GO" id="GO:0042597">
    <property type="term" value="C:periplasmic space"/>
    <property type="evidence" value="ECO:0007669"/>
    <property type="project" value="UniProtKB-SubCell"/>
</dbReference>
<evidence type="ECO:0000313" key="8">
    <source>
        <dbReference type="EMBL" id="HIX57665.1"/>
    </source>
</evidence>
<dbReference type="InterPro" id="IPR007195">
    <property type="entry name" value="TolB_N"/>
</dbReference>
<evidence type="ECO:0000256" key="5">
    <source>
        <dbReference type="HAMAP-Rule" id="MF_00671"/>
    </source>
</evidence>
<dbReference type="Proteomes" id="UP000886829">
    <property type="component" value="Unassembled WGS sequence"/>
</dbReference>
<evidence type="ECO:0000256" key="1">
    <source>
        <dbReference type="ARBA" id="ARBA00004418"/>
    </source>
</evidence>
<comment type="similarity">
    <text evidence="2 5">Belongs to the TolB family.</text>
</comment>
<dbReference type="Pfam" id="PF07676">
    <property type="entry name" value="PD40"/>
    <property type="match status" value="3"/>
</dbReference>
<dbReference type="PANTHER" id="PTHR36842:SF1">
    <property type="entry name" value="PROTEIN TOLB"/>
    <property type="match status" value="1"/>
</dbReference>
<dbReference type="HAMAP" id="MF_00671">
    <property type="entry name" value="TolB"/>
    <property type="match status" value="1"/>
</dbReference>
<keyword evidence="5" id="KW-0131">Cell cycle</keyword>
<dbReference type="EMBL" id="DXEV01000184">
    <property type="protein sequence ID" value="HIX57665.1"/>
    <property type="molecule type" value="Genomic_DNA"/>
</dbReference>
<evidence type="ECO:0000256" key="6">
    <source>
        <dbReference type="SAM" id="MobiDB-lite"/>
    </source>
</evidence>
<comment type="subcellular location">
    <subcellularLocation>
        <location evidence="1 5">Periplasm</location>
    </subcellularLocation>
</comment>